<protein>
    <submittedName>
        <fullName evidence="1">Uncharacterized protein</fullName>
    </submittedName>
</protein>
<dbReference type="Proteomes" id="UP001177021">
    <property type="component" value="Unassembled WGS sequence"/>
</dbReference>
<reference evidence="1" key="1">
    <citation type="submission" date="2023-10" db="EMBL/GenBank/DDBJ databases">
        <authorList>
            <person name="Rodriguez Cubillos JULIANA M."/>
            <person name="De Vega J."/>
        </authorList>
    </citation>
    <scope>NUCLEOTIDE SEQUENCE</scope>
</reference>
<gene>
    <name evidence="1" type="ORF">MILVUS5_LOCUS22596</name>
</gene>
<name>A0ACB0KEH9_TRIPR</name>
<evidence type="ECO:0000313" key="1">
    <source>
        <dbReference type="EMBL" id="CAJ2655702.1"/>
    </source>
</evidence>
<dbReference type="EMBL" id="CASHSV030000206">
    <property type="protein sequence ID" value="CAJ2655702.1"/>
    <property type="molecule type" value="Genomic_DNA"/>
</dbReference>
<evidence type="ECO:0000313" key="2">
    <source>
        <dbReference type="Proteomes" id="UP001177021"/>
    </source>
</evidence>
<comment type="caution">
    <text evidence="1">The sequence shown here is derived from an EMBL/GenBank/DDBJ whole genome shotgun (WGS) entry which is preliminary data.</text>
</comment>
<sequence>MKWKELPNLRVLTFKEIPKMKYLPEGLQHITSLHTLRIRECVNLTSIPEWAKSLQVLDIKDCPKVTSLHPAGEDQ</sequence>
<accession>A0ACB0KEH9</accession>
<proteinExistence type="predicted"/>
<organism evidence="1 2">
    <name type="scientific">Trifolium pratense</name>
    <name type="common">Red clover</name>
    <dbReference type="NCBI Taxonomy" id="57577"/>
    <lineage>
        <taxon>Eukaryota</taxon>
        <taxon>Viridiplantae</taxon>
        <taxon>Streptophyta</taxon>
        <taxon>Embryophyta</taxon>
        <taxon>Tracheophyta</taxon>
        <taxon>Spermatophyta</taxon>
        <taxon>Magnoliopsida</taxon>
        <taxon>eudicotyledons</taxon>
        <taxon>Gunneridae</taxon>
        <taxon>Pentapetalae</taxon>
        <taxon>rosids</taxon>
        <taxon>fabids</taxon>
        <taxon>Fabales</taxon>
        <taxon>Fabaceae</taxon>
        <taxon>Papilionoideae</taxon>
        <taxon>50 kb inversion clade</taxon>
        <taxon>NPAAA clade</taxon>
        <taxon>Hologalegina</taxon>
        <taxon>IRL clade</taxon>
        <taxon>Trifolieae</taxon>
        <taxon>Trifolium</taxon>
    </lineage>
</organism>
<keyword evidence="2" id="KW-1185">Reference proteome</keyword>